<dbReference type="Proteomes" id="UP000035088">
    <property type="component" value="Unassembled WGS sequence"/>
</dbReference>
<accession>G7GZ46</accession>
<organism evidence="6 7">
    <name type="scientific">Gordonia araii NBRC 100433</name>
    <dbReference type="NCBI Taxonomy" id="1073574"/>
    <lineage>
        <taxon>Bacteria</taxon>
        <taxon>Bacillati</taxon>
        <taxon>Actinomycetota</taxon>
        <taxon>Actinomycetes</taxon>
        <taxon>Mycobacteriales</taxon>
        <taxon>Gordoniaceae</taxon>
        <taxon>Gordonia</taxon>
    </lineage>
</organism>
<sequence length="202" mass="22184">MRGRGAICQSGGVTSLPPLRARQREEVRRSIDAAALRLFGERGYDAVTTDEIASAAGVSPSTYYRHVPTKDDLLLRPVRASSAAILERFRASQDSDPEAALVAAIREQTQSLSDAEPANWRAIIAQVPGILDRVQMIDDDDREQLIAITAHRLRTAEDDFRPGVLVISVLAVVEFGYRRWMTAGDNAPLVDYIDAALAARNR</sequence>
<evidence type="ECO:0000313" key="6">
    <source>
        <dbReference type="EMBL" id="GAB08871.1"/>
    </source>
</evidence>
<keyword evidence="1" id="KW-0805">Transcription regulation</keyword>
<feature type="domain" description="HTH tetR-type" evidence="5">
    <location>
        <begin position="25"/>
        <end position="85"/>
    </location>
</feature>
<keyword evidence="2 4" id="KW-0238">DNA-binding</keyword>
<proteinExistence type="predicted"/>
<feature type="DNA-binding region" description="H-T-H motif" evidence="4">
    <location>
        <begin position="48"/>
        <end position="67"/>
    </location>
</feature>
<dbReference type="Gene3D" id="1.10.10.60">
    <property type="entry name" value="Homeodomain-like"/>
    <property type="match status" value="1"/>
</dbReference>
<dbReference type="InterPro" id="IPR050109">
    <property type="entry name" value="HTH-type_TetR-like_transc_reg"/>
</dbReference>
<protein>
    <submittedName>
        <fullName evidence="6">Putative TetR family transcriptional regulator</fullName>
    </submittedName>
</protein>
<dbReference type="EMBL" id="BAEE01000021">
    <property type="protein sequence ID" value="GAB08871.1"/>
    <property type="molecule type" value="Genomic_DNA"/>
</dbReference>
<name>G7GZ46_9ACTN</name>
<dbReference type="PRINTS" id="PR00455">
    <property type="entry name" value="HTHTETR"/>
</dbReference>
<dbReference type="GO" id="GO:0000976">
    <property type="term" value="F:transcription cis-regulatory region binding"/>
    <property type="evidence" value="ECO:0007669"/>
    <property type="project" value="TreeGrafter"/>
</dbReference>
<gene>
    <name evidence="6" type="ORF">GOARA_021_01080</name>
</gene>
<dbReference type="PROSITE" id="PS50977">
    <property type="entry name" value="HTH_TETR_2"/>
    <property type="match status" value="1"/>
</dbReference>
<keyword evidence="7" id="KW-1185">Reference proteome</keyword>
<comment type="caution">
    <text evidence="6">The sequence shown here is derived from an EMBL/GenBank/DDBJ whole genome shotgun (WGS) entry which is preliminary data.</text>
</comment>
<dbReference type="AlphaFoldDB" id="G7GZ46"/>
<evidence type="ECO:0000256" key="1">
    <source>
        <dbReference type="ARBA" id="ARBA00023015"/>
    </source>
</evidence>
<dbReference type="PANTHER" id="PTHR30055">
    <property type="entry name" value="HTH-TYPE TRANSCRIPTIONAL REGULATOR RUTR"/>
    <property type="match status" value="1"/>
</dbReference>
<evidence type="ECO:0000313" key="7">
    <source>
        <dbReference type="Proteomes" id="UP000035088"/>
    </source>
</evidence>
<keyword evidence="3" id="KW-0804">Transcription</keyword>
<dbReference type="GO" id="GO:0003700">
    <property type="term" value="F:DNA-binding transcription factor activity"/>
    <property type="evidence" value="ECO:0007669"/>
    <property type="project" value="TreeGrafter"/>
</dbReference>
<dbReference type="STRING" id="1073574.GOARA_021_01080"/>
<dbReference type="SUPFAM" id="SSF46689">
    <property type="entry name" value="Homeodomain-like"/>
    <property type="match status" value="1"/>
</dbReference>
<dbReference type="PANTHER" id="PTHR30055:SF234">
    <property type="entry name" value="HTH-TYPE TRANSCRIPTIONAL REGULATOR BETI"/>
    <property type="match status" value="1"/>
</dbReference>
<dbReference type="Pfam" id="PF00440">
    <property type="entry name" value="TetR_N"/>
    <property type="match status" value="1"/>
</dbReference>
<dbReference type="Pfam" id="PF17754">
    <property type="entry name" value="TetR_C_14"/>
    <property type="match status" value="1"/>
</dbReference>
<evidence type="ECO:0000256" key="3">
    <source>
        <dbReference type="ARBA" id="ARBA00023163"/>
    </source>
</evidence>
<reference evidence="6 7" key="1">
    <citation type="submission" date="2011-11" db="EMBL/GenBank/DDBJ databases">
        <title>Whole genome shotgun sequence of Gordonia araii NBRC 100433.</title>
        <authorList>
            <person name="Yoshida Y."/>
            <person name="Hosoyama A."/>
            <person name="Tsuchikane K."/>
            <person name="Katsumata H."/>
            <person name="Yamazaki S."/>
            <person name="Fujita N."/>
        </authorList>
    </citation>
    <scope>NUCLEOTIDE SEQUENCE [LARGE SCALE GENOMIC DNA]</scope>
    <source>
        <strain evidence="6 7">NBRC 100433</strain>
    </source>
</reference>
<evidence type="ECO:0000256" key="2">
    <source>
        <dbReference type="ARBA" id="ARBA00023125"/>
    </source>
</evidence>
<evidence type="ECO:0000256" key="4">
    <source>
        <dbReference type="PROSITE-ProRule" id="PRU00335"/>
    </source>
</evidence>
<evidence type="ECO:0000259" key="5">
    <source>
        <dbReference type="PROSITE" id="PS50977"/>
    </source>
</evidence>
<dbReference type="InterPro" id="IPR041347">
    <property type="entry name" value="MftR_C"/>
</dbReference>
<dbReference type="InterPro" id="IPR009057">
    <property type="entry name" value="Homeodomain-like_sf"/>
</dbReference>
<dbReference type="Gene3D" id="1.10.357.10">
    <property type="entry name" value="Tetracycline Repressor, domain 2"/>
    <property type="match status" value="1"/>
</dbReference>
<dbReference type="InterPro" id="IPR001647">
    <property type="entry name" value="HTH_TetR"/>
</dbReference>